<dbReference type="SUPFAM" id="SSF51182">
    <property type="entry name" value="RmlC-like cupins"/>
    <property type="match status" value="1"/>
</dbReference>
<comment type="caution">
    <text evidence="1">The sequence shown here is derived from an EMBL/GenBank/DDBJ whole genome shotgun (WGS) entry which is preliminary data.</text>
</comment>
<evidence type="ECO:0000313" key="2">
    <source>
        <dbReference type="Proteomes" id="UP000564385"/>
    </source>
</evidence>
<dbReference type="InterPro" id="IPR014710">
    <property type="entry name" value="RmlC-like_jellyroll"/>
</dbReference>
<proteinExistence type="predicted"/>
<dbReference type="AlphaFoldDB" id="A0A852VFA1"/>
<dbReference type="GO" id="GO:0051213">
    <property type="term" value="F:dioxygenase activity"/>
    <property type="evidence" value="ECO:0007669"/>
    <property type="project" value="UniProtKB-KW"/>
</dbReference>
<dbReference type="Proteomes" id="UP000564385">
    <property type="component" value="Unassembled WGS sequence"/>
</dbReference>
<dbReference type="EMBL" id="JACCCU010000001">
    <property type="protein sequence ID" value="NYF89134.1"/>
    <property type="molecule type" value="Genomic_DNA"/>
</dbReference>
<sequence>MKHATPVAAFLAAALSTTVLISQVEQKTQRFPQFENEDVKIWKTIVTPHQPLAMHHHDHPRVIIALTGGTMNIVEPSGASETHVWETGKAYWLPAMAPNTLHSDINAGDKPMEVMVVELEKEK</sequence>
<evidence type="ECO:0000313" key="1">
    <source>
        <dbReference type="EMBL" id="NYF89134.1"/>
    </source>
</evidence>
<gene>
    <name evidence="1" type="ORF">HDF08_001201</name>
</gene>
<reference evidence="1 2" key="1">
    <citation type="submission" date="2020-07" db="EMBL/GenBank/DDBJ databases">
        <title>Genomic Encyclopedia of Type Strains, Phase IV (KMG-V): Genome sequencing to study the core and pangenomes of soil and plant-associated prokaryotes.</title>
        <authorList>
            <person name="Whitman W."/>
        </authorList>
    </citation>
    <scope>NUCLEOTIDE SEQUENCE [LARGE SCALE GENOMIC DNA]</scope>
    <source>
        <strain evidence="1 2">M8UP22</strain>
    </source>
</reference>
<dbReference type="Gene3D" id="2.60.120.10">
    <property type="entry name" value="Jelly Rolls"/>
    <property type="match status" value="1"/>
</dbReference>
<dbReference type="InterPro" id="IPR011051">
    <property type="entry name" value="RmlC_Cupin_sf"/>
</dbReference>
<name>A0A852VFA1_9BACT</name>
<protein>
    <submittedName>
        <fullName evidence="1">Quercetin dioxygenase-like cupin family protein</fullName>
    </submittedName>
</protein>
<organism evidence="1 2">
    <name type="scientific">Tunturiibacter lichenicola</name>
    <dbReference type="NCBI Taxonomy" id="2051959"/>
    <lineage>
        <taxon>Bacteria</taxon>
        <taxon>Pseudomonadati</taxon>
        <taxon>Acidobacteriota</taxon>
        <taxon>Terriglobia</taxon>
        <taxon>Terriglobales</taxon>
        <taxon>Acidobacteriaceae</taxon>
        <taxon>Tunturiibacter</taxon>
    </lineage>
</organism>
<accession>A0A852VFA1</accession>